<evidence type="ECO:0000256" key="4">
    <source>
        <dbReference type="ARBA" id="ARBA00023136"/>
    </source>
</evidence>
<dbReference type="AlphaFoldDB" id="A0A172XQK2"/>
<dbReference type="GO" id="GO:0005886">
    <property type="term" value="C:plasma membrane"/>
    <property type="evidence" value="ECO:0007669"/>
    <property type="project" value="TreeGrafter"/>
</dbReference>
<evidence type="ECO:0000256" key="1">
    <source>
        <dbReference type="ARBA" id="ARBA00004141"/>
    </source>
</evidence>
<comment type="subcellular location">
    <subcellularLocation>
        <location evidence="1">Membrane</location>
        <topology evidence="1">Multi-pass membrane protein</topology>
    </subcellularLocation>
</comment>
<dbReference type="Proteomes" id="UP000077824">
    <property type="component" value="Chromosome"/>
</dbReference>
<name>A0A172XQK2_9FLAO</name>
<feature type="transmembrane region" description="Helical" evidence="5">
    <location>
        <begin position="312"/>
        <end position="329"/>
    </location>
</feature>
<keyword evidence="2 5" id="KW-0812">Transmembrane</keyword>
<feature type="transmembrane region" description="Helical" evidence="5">
    <location>
        <begin position="277"/>
        <end position="300"/>
    </location>
</feature>
<feature type="transmembrane region" description="Helical" evidence="5">
    <location>
        <begin position="121"/>
        <end position="138"/>
    </location>
</feature>
<dbReference type="GO" id="GO:0022857">
    <property type="term" value="F:transmembrane transporter activity"/>
    <property type="evidence" value="ECO:0007669"/>
    <property type="project" value="InterPro"/>
</dbReference>
<sequence>MSTINQTTSLSETASWKALFIGGNGIKAIALALGVMLHATNIYLATTVMPSIIEEIGGLEYYAWNTTLFVVASIIGSVISANRLSLLGPRKAYQTAIILFFLGSLCCAFAPSMYILLMGRFIQGLGGGLLFALSYAMVRIVFDKRLWSRAMALISGMWGIAAFSGPFIGGIFAENDQWRWAFGSLLVICILIFIISSIILPVHKSKNNAPLIPYLKLVLLVLAVLSVSIGSILENIIANVSGVILALLLLYILMVAEKKNSVRLLPTGAYKLSSPLGTTYAIMTLLTIATSIEIFVPYFAQIINGFSPLKSGYLTVLIAFGWTFSSLLFSGVKTSSVAKIIRFGAVFMLVGLVGLTWIAGTNNHSTSLFLILNCLFLFLIGVGIGMGWPHLLTSVFSMAPKGEEELASASVTTVQLMATAFGAAIAGLVSNMGGITEPGGIIGAQNASLLLYGVFSIAPLLAIALLLKKNK</sequence>
<feature type="transmembrane region" description="Helical" evidence="5">
    <location>
        <begin position="366"/>
        <end position="388"/>
    </location>
</feature>
<evidence type="ECO:0000259" key="6">
    <source>
        <dbReference type="PROSITE" id="PS50850"/>
    </source>
</evidence>
<dbReference type="Gene3D" id="1.20.1250.20">
    <property type="entry name" value="MFS general substrate transporter like domains"/>
    <property type="match status" value="1"/>
</dbReference>
<dbReference type="RefSeq" id="WP_066750097.1">
    <property type="nucleotide sequence ID" value="NZ_CP015199.1"/>
</dbReference>
<dbReference type="Gene3D" id="1.20.1720.10">
    <property type="entry name" value="Multidrug resistance protein D"/>
    <property type="match status" value="1"/>
</dbReference>
<dbReference type="SUPFAM" id="SSF103473">
    <property type="entry name" value="MFS general substrate transporter"/>
    <property type="match status" value="1"/>
</dbReference>
<accession>A0A172XQK2</accession>
<dbReference type="InterPro" id="IPR036259">
    <property type="entry name" value="MFS_trans_sf"/>
</dbReference>
<proteinExistence type="predicted"/>
<dbReference type="STRING" id="1685010.A0O34_00625"/>
<keyword evidence="3 5" id="KW-1133">Transmembrane helix</keyword>
<evidence type="ECO:0000313" key="7">
    <source>
        <dbReference type="EMBL" id="ANF49150.1"/>
    </source>
</evidence>
<dbReference type="PROSITE" id="PS50850">
    <property type="entry name" value="MFS"/>
    <property type="match status" value="1"/>
</dbReference>
<dbReference type="EMBL" id="CP015199">
    <property type="protein sequence ID" value="ANF49150.1"/>
    <property type="molecule type" value="Genomic_DNA"/>
</dbReference>
<feature type="transmembrane region" description="Helical" evidence="5">
    <location>
        <begin position="449"/>
        <end position="467"/>
    </location>
</feature>
<evidence type="ECO:0000256" key="3">
    <source>
        <dbReference type="ARBA" id="ARBA00022989"/>
    </source>
</evidence>
<feature type="transmembrane region" description="Helical" evidence="5">
    <location>
        <begin position="211"/>
        <end position="230"/>
    </location>
</feature>
<feature type="domain" description="Major facilitator superfamily (MFS) profile" evidence="6">
    <location>
        <begin position="27"/>
        <end position="471"/>
    </location>
</feature>
<feature type="transmembrane region" description="Helical" evidence="5">
    <location>
        <begin position="61"/>
        <end position="81"/>
    </location>
</feature>
<feature type="transmembrane region" description="Helical" evidence="5">
    <location>
        <begin position="28"/>
        <end position="49"/>
    </location>
</feature>
<dbReference type="KEGG" id="chh:A0O34_00625"/>
<evidence type="ECO:0000256" key="5">
    <source>
        <dbReference type="SAM" id="Phobius"/>
    </source>
</evidence>
<feature type="transmembrane region" description="Helical" evidence="5">
    <location>
        <begin position="178"/>
        <end position="199"/>
    </location>
</feature>
<keyword evidence="4 5" id="KW-0472">Membrane</keyword>
<feature type="transmembrane region" description="Helical" evidence="5">
    <location>
        <begin position="236"/>
        <end position="256"/>
    </location>
</feature>
<feature type="transmembrane region" description="Helical" evidence="5">
    <location>
        <begin position="93"/>
        <end position="115"/>
    </location>
</feature>
<evidence type="ECO:0000256" key="2">
    <source>
        <dbReference type="ARBA" id="ARBA00022692"/>
    </source>
</evidence>
<gene>
    <name evidence="7" type="ORF">A0O34_00625</name>
</gene>
<dbReference type="OrthoDB" id="9807274at2"/>
<feature type="transmembrane region" description="Helical" evidence="5">
    <location>
        <begin position="409"/>
        <end position="429"/>
    </location>
</feature>
<dbReference type="Pfam" id="PF07690">
    <property type="entry name" value="MFS_1"/>
    <property type="match status" value="1"/>
</dbReference>
<evidence type="ECO:0000313" key="8">
    <source>
        <dbReference type="Proteomes" id="UP000077824"/>
    </source>
</evidence>
<organism evidence="7 8">
    <name type="scientific">Chryseobacterium glaciei</name>
    <dbReference type="NCBI Taxonomy" id="1685010"/>
    <lineage>
        <taxon>Bacteria</taxon>
        <taxon>Pseudomonadati</taxon>
        <taxon>Bacteroidota</taxon>
        <taxon>Flavobacteriia</taxon>
        <taxon>Flavobacteriales</taxon>
        <taxon>Weeksellaceae</taxon>
        <taxon>Chryseobacterium group</taxon>
        <taxon>Chryseobacterium</taxon>
    </lineage>
</organism>
<feature type="transmembrane region" description="Helical" evidence="5">
    <location>
        <begin position="150"/>
        <end position="172"/>
    </location>
</feature>
<dbReference type="InterPro" id="IPR020846">
    <property type="entry name" value="MFS_dom"/>
</dbReference>
<feature type="transmembrane region" description="Helical" evidence="5">
    <location>
        <begin position="341"/>
        <end position="360"/>
    </location>
</feature>
<dbReference type="InterPro" id="IPR011701">
    <property type="entry name" value="MFS"/>
</dbReference>
<dbReference type="PANTHER" id="PTHR23501:SF154">
    <property type="entry name" value="MULTIDRUG-EFFLUX TRANSPORTER RV1634-RELATED"/>
    <property type="match status" value="1"/>
</dbReference>
<protein>
    <submittedName>
        <fullName evidence="7">MFS transporter</fullName>
    </submittedName>
</protein>
<keyword evidence="8" id="KW-1185">Reference proteome</keyword>
<dbReference type="PANTHER" id="PTHR23501">
    <property type="entry name" value="MAJOR FACILITATOR SUPERFAMILY"/>
    <property type="match status" value="1"/>
</dbReference>
<reference evidence="7 8" key="1">
    <citation type="submission" date="2016-04" db="EMBL/GenBank/DDBJ databases">
        <title>Complete Genome Sequence of Chryseobacterium sp. IHBB 10212.</title>
        <authorList>
            <person name="Pal M."/>
            <person name="Swarnkar M.K."/>
            <person name="Kaushal K."/>
            <person name="Chhibber S."/>
            <person name="Singh A.K."/>
            <person name="Gulati A."/>
        </authorList>
    </citation>
    <scope>NUCLEOTIDE SEQUENCE [LARGE SCALE GENOMIC DNA]</scope>
    <source>
        <strain evidence="7 8">IHBB 10212</strain>
    </source>
</reference>